<evidence type="ECO:0000313" key="3">
    <source>
        <dbReference type="EMBL" id="CAJ1932653.1"/>
    </source>
</evidence>
<dbReference type="Proteomes" id="UP001295423">
    <property type="component" value="Unassembled WGS sequence"/>
</dbReference>
<dbReference type="Gene3D" id="3.30.200.20">
    <property type="entry name" value="Phosphorylase Kinase, domain 1"/>
    <property type="match status" value="1"/>
</dbReference>
<keyword evidence="4" id="KW-1185">Reference proteome</keyword>
<evidence type="ECO:0000259" key="2">
    <source>
        <dbReference type="PROSITE" id="PS50011"/>
    </source>
</evidence>
<dbReference type="EMBL" id="CAKOGP040000224">
    <property type="protein sequence ID" value="CAJ1932653.1"/>
    <property type="molecule type" value="Genomic_DNA"/>
</dbReference>
<dbReference type="PROSITE" id="PS50011">
    <property type="entry name" value="PROTEIN_KINASE_DOM"/>
    <property type="match status" value="1"/>
</dbReference>
<feature type="compositionally biased region" description="Acidic residues" evidence="1">
    <location>
        <begin position="191"/>
        <end position="215"/>
    </location>
</feature>
<feature type="region of interest" description="Disordered" evidence="1">
    <location>
        <begin position="1"/>
        <end position="47"/>
    </location>
</feature>
<dbReference type="SUPFAM" id="SSF56112">
    <property type="entry name" value="Protein kinase-like (PK-like)"/>
    <property type="match status" value="1"/>
</dbReference>
<protein>
    <recommendedName>
        <fullName evidence="2">Protein kinase domain-containing protein</fullName>
    </recommendedName>
</protein>
<dbReference type="GO" id="GO:0005524">
    <property type="term" value="F:ATP binding"/>
    <property type="evidence" value="ECO:0007669"/>
    <property type="project" value="InterPro"/>
</dbReference>
<dbReference type="InterPro" id="IPR050167">
    <property type="entry name" value="Ser_Thr_protein_kinase"/>
</dbReference>
<gene>
    <name evidence="3" type="ORF">CYCCA115_LOCUS2944</name>
</gene>
<dbReference type="GO" id="GO:0007165">
    <property type="term" value="P:signal transduction"/>
    <property type="evidence" value="ECO:0007669"/>
    <property type="project" value="TreeGrafter"/>
</dbReference>
<accession>A0AAD2CKH9</accession>
<dbReference type="SMART" id="SM00220">
    <property type="entry name" value="S_TKc"/>
    <property type="match status" value="1"/>
</dbReference>
<dbReference type="Gene3D" id="1.10.510.10">
    <property type="entry name" value="Transferase(Phosphotransferase) domain 1"/>
    <property type="match status" value="1"/>
</dbReference>
<dbReference type="AlphaFoldDB" id="A0AAD2CKH9"/>
<feature type="domain" description="Protein kinase" evidence="2">
    <location>
        <begin position="74"/>
        <end position="532"/>
    </location>
</feature>
<feature type="region of interest" description="Disordered" evidence="1">
    <location>
        <begin position="98"/>
        <end position="243"/>
    </location>
</feature>
<dbReference type="InterPro" id="IPR011009">
    <property type="entry name" value="Kinase-like_dom_sf"/>
</dbReference>
<dbReference type="InterPro" id="IPR000719">
    <property type="entry name" value="Prot_kinase_dom"/>
</dbReference>
<dbReference type="PANTHER" id="PTHR23257:SF958">
    <property type="entry name" value="SERINE_THREONINE-PROTEIN KINASE WNK4"/>
    <property type="match status" value="1"/>
</dbReference>
<feature type="compositionally biased region" description="Acidic residues" evidence="1">
    <location>
        <begin position="98"/>
        <end position="108"/>
    </location>
</feature>
<name>A0AAD2CKH9_9STRA</name>
<feature type="compositionally biased region" description="Low complexity" evidence="1">
    <location>
        <begin position="149"/>
        <end position="161"/>
    </location>
</feature>
<sequence>MSTHDDELGKSTIGNRVKLSDHDDVPEDDERDHEAHEKARHSATKTHLELMRQDSVFFTNRQSSSLPAFESKEVSLGSFLGQGEFGAVYSIAAFHVEDDEDNKVDDDPATTPTPELSVRNNKDTPTSPKSERDPNGKEESNGSNLLRKSSSILDSQSSGIIGKPSSNSKFGRKDSNVSFAQNPDAVIFQGDEQDSAEYDDSSLSGDDDDDDDDGEIGSTAENSKRSSPRKVPGSNLSKGYMSSHVMRNGKPRYAIKRLRKDLKGEKLMYATSDFASEARFLMSLRHPNICRMRGTISEPGKKDFAIILDRLTMTLRDKMLEWKKEDSSGSLFSKLERLIHHPKDKQEEEIQVQKERFAQKLLALYDTARALRFLAKNSIIFRDLKPENLAYDVRGDVRLFDFGLAKELKEKDKDVKDKYRLTGLTGSRRYMAPEVIMCKDYGLPADVYSFAIMFWEVMSNHNAYCYLTNEKHNEMVVILKKRPNLKKMIPHQKHVLPEGSQIHDLVEQSWAPNPDKRPTIESLCDMLCTEVMKASETNDDDDEGGLKVGDRTAFLINESIRSRSGVG</sequence>
<comment type="caution">
    <text evidence="3">The sequence shown here is derived from an EMBL/GenBank/DDBJ whole genome shotgun (WGS) entry which is preliminary data.</text>
</comment>
<evidence type="ECO:0000313" key="4">
    <source>
        <dbReference type="Proteomes" id="UP001295423"/>
    </source>
</evidence>
<feature type="compositionally biased region" description="Basic and acidic residues" evidence="1">
    <location>
        <begin position="129"/>
        <end position="140"/>
    </location>
</feature>
<organism evidence="3 4">
    <name type="scientific">Cylindrotheca closterium</name>
    <dbReference type="NCBI Taxonomy" id="2856"/>
    <lineage>
        <taxon>Eukaryota</taxon>
        <taxon>Sar</taxon>
        <taxon>Stramenopiles</taxon>
        <taxon>Ochrophyta</taxon>
        <taxon>Bacillariophyta</taxon>
        <taxon>Bacillariophyceae</taxon>
        <taxon>Bacillariophycidae</taxon>
        <taxon>Bacillariales</taxon>
        <taxon>Bacillariaceae</taxon>
        <taxon>Cylindrotheca</taxon>
    </lineage>
</organism>
<dbReference type="GO" id="GO:0005737">
    <property type="term" value="C:cytoplasm"/>
    <property type="evidence" value="ECO:0007669"/>
    <property type="project" value="TreeGrafter"/>
</dbReference>
<reference evidence="3" key="1">
    <citation type="submission" date="2023-08" db="EMBL/GenBank/DDBJ databases">
        <authorList>
            <person name="Audoor S."/>
            <person name="Bilcke G."/>
        </authorList>
    </citation>
    <scope>NUCLEOTIDE SEQUENCE</scope>
</reference>
<proteinExistence type="predicted"/>
<dbReference type="PANTHER" id="PTHR23257">
    <property type="entry name" value="SERINE-THREONINE PROTEIN KINASE"/>
    <property type="match status" value="1"/>
</dbReference>
<dbReference type="Pfam" id="PF00069">
    <property type="entry name" value="Pkinase"/>
    <property type="match status" value="1"/>
</dbReference>
<evidence type="ECO:0000256" key="1">
    <source>
        <dbReference type="SAM" id="MobiDB-lite"/>
    </source>
</evidence>
<dbReference type="GO" id="GO:0004672">
    <property type="term" value="F:protein kinase activity"/>
    <property type="evidence" value="ECO:0007669"/>
    <property type="project" value="InterPro"/>
</dbReference>